<dbReference type="InterPro" id="IPR011598">
    <property type="entry name" value="bHLH_dom"/>
</dbReference>
<keyword evidence="6" id="KW-0539">Nucleus</keyword>
<feature type="compositionally biased region" description="Polar residues" evidence="7">
    <location>
        <begin position="1"/>
        <end position="12"/>
    </location>
</feature>
<evidence type="ECO:0000256" key="1">
    <source>
        <dbReference type="ARBA" id="ARBA00007628"/>
    </source>
</evidence>
<dbReference type="OrthoDB" id="8964853at2759"/>
<evidence type="ECO:0000313" key="10">
    <source>
        <dbReference type="Proteomes" id="UP000699462"/>
    </source>
</evidence>
<evidence type="ECO:0000256" key="5">
    <source>
        <dbReference type="ARBA" id="ARBA00023163"/>
    </source>
</evidence>
<sequence length="455" mass="48974">MTRHLNSSISKSMHTESYDLPYGEDDDDDDFDDDDDIDGYDGLSDFDDDDDVQGRSASRHGTNGSMNDRIGGGQNEFRRQRSLSEGGTNQLDGGDDNRRDHHNQLERKRRASIKTSYNDLREVIPSLRGTKASRAVILQRAVDCIEDLVRQNRDHVHCVEELRRKNDLLYSRNQVLERCVQRFDDEEATSASYCSSFTLGSSAGNGTLRLYPGTISASGASGTGSGLPVYRLLPQDSTDRGSLSGIQGNPSTRAVSHGGTGPSASVVSLPSRMRTSSISQLVTTNNTSAHNSAFSGMNVLSAAATLMASSRSAFSSSPSSGGDTAQSSSQRSSPGCFSSSSSSSNASNASTTNRTEASEERSLIIDTACLASIDSCEVAPTSTSKTEIAQAPRTSSTFRPISPPSIFLNVPVRPSTAVSSVDPKLRQRHSISVPMTESPDPTFDLDDLTKRRRMI</sequence>
<proteinExistence type="inferred from homology"/>
<feature type="compositionally biased region" description="Polar residues" evidence="7">
    <location>
        <begin position="55"/>
        <end position="66"/>
    </location>
</feature>
<dbReference type="AlphaFoldDB" id="A0A8T0D6X8"/>
<dbReference type="GO" id="GO:0003700">
    <property type="term" value="F:DNA-binding transcription factor activity"/>
    <property type="evidence" value="ECO:0007669"/>
    <property type="project" value="TreeGrafter"/>
</dbReference>
<feature type="compositionally biased region" description="Low complexity" evidence="7">
    <location>
        <begin position="312"/>
        <end position="355"/>
    </location>
</feature>
<feature type="compositionally biased region" description="Polar residues" evidence="7">
    <location>
        <begin position="240"/>
        <end position="254"/>
    </location>
</feature>
<evidence type="ECO:0000259" key="8">
    <source>
        <dbReference type="PROSITE" id="PS50888"/>
    </source>
</evidence>
<evidence type="ECO:0000256" key="3">
    <source>
        <dbReference type="ARBA" id="ARBA00023125"/>
    </source>
</evidence>
<gene>
    <name evidence="9" type="ORF">P879_03207</name>
</gene>
<dbReference type="PANTHER" id="PTHR10328:SF3">
    <property type="entry name" value="PROTEIN MAX"/>
    <property type="match status" value="1"/>
</dbReference>
<keyword evidence="10" id="KW-1185">Reference proteome</keyword>
<feature type="compositionally biased region" description="Polar residues" evidence="7">
    <location>
        <begin position="262"/>
        <end position="272"/>
    </location>
</feature>
<evidence type="ECO:0000256" key="6">
    <source>
        <dbReference type="ARBA" id="ARBA00023242"/>
    </source>
</evidence>
<feature type="region of interest" description="Disordered" evidence="7">
    <location>
        <begin position="1"/>
        <end position="101"/>
    </location>
</feature>
<comment type="similarity">
    <text evidence="1">Belongs to the MAX family.</text>
</comment>
<feature type="region of interest" description="Disordered" evidence="7">
    <location>
        <begin position="230"/>
        <end position="272"/>
    </location>
</feature>
<dbReference type="Pfam" id="PF00010">
    <property type="entry name" value="HLH"/>
    <property type="match status" value="1"/>
</dbReference>
<evidence type="ECO:0000313" key="9">
    <source>
        <dbReference type="EMBL" id="KAF8563166.1"/>
    </source>
</evidence>
<dbReference type="InterPro" id="IPR036638">
    <property type="entry name" value="HLH_DNA-bd_sf"/>
</dbReference>
<dbReference type="SUPFAM" id="SSF47459">
    <property type="entry name" value="HLH, helix-loop-helix DNA-binding domain"/>
    <property type="match status" value="1"/>
</dbReference>
<dbReference type="GO" id="GO:0046983">
    <property type="term" value="F:protein dimerization activity"/>
    <property type="evidence" value="ECO:0007669"/>
    <property type="project" value="InterPro"/>
</dbReference>
<dbReference type="GO" id="GO:0003677">
    <property type="term" value="F:DNA binding"/>
    <property type="evidence" value="ECO:0007669"/>
    <property type="project" value="UniProtKB-KW"/>
</dbReference>
<keyword evidence="4" id="KW-0010">Activator</keyword>
<evidence type="ECO:0000256" key="7">
    <source>
        <dbReference type="SAM" id="MobiDB-lite"/>
    </source>
</evidence>
<reference evidence="9 10" key="1">
    <citation type="submission" date="2019-07" db="EMBL/GenBank/DDBJ databases">
        <title>Annotation for the trematode Paragonimus westermani.</title>
        <authorList>
            <person name="Choi Y.-J."/>
        </authorList>
    </citation>
    <scope>NUCLEOTIDE SEQUENCE [LARGE SCALE GENOMIC DNA]</scope>
    <source>
        <strain evidence="9">180907_Pwestermani</strain>
    </source>
</reference>
<accession>A0A8T0D6X8</accession>
<dbReference type="GO" id="GO:0090575">
    <property type="term" value="C:RNA polymerase II transcription regulator complex"/>
    <property type="evidence" value="ECO:0007669"/>
    <property type="project" value="TreeGrafter"/>
</dbReference>
<keyword evidence="3" id="KW-0238">DNA-binding</keyword>
<organism evidence="9 10">
    <name type="scientific">Paragonimus westermani</name>
    <dbReference type="NCBI Taxonomy" id="34504"/>
    <lineage>
        <taxon>Eukaryota</taxon>
        <taxon>Metazoa</taxon>
        <taxon>Spiralia</taxon>
        <taxon>Lophotrochozoa</taxon>
        <taxon>Platyhelminthes</taxon>
        <taxon>Trematoda</taxon>
        <taxon>Digenea</taxon>
        <taxon>Plagiorchiida</taxon>
        <taxon>Troglotremata</taxon>
        <taxon>Troglotrematidae</taxon>
        <taxon>Paragonimus</taxon>
    </lineage>
</organism>
<name>A0A8T0D6X8_9TREM</name>
<feature type="domain" description="BHLH" evidence="8">
    <location>
        <begin position="97"/>
        <end position="148"/>
    </location>
</feature>
<keyword evidence="2" id="KW-0805">Transcription regulation</keyword>
<dbReference type="GO" id="GO:0045944">
    <property type="term" value="P:positive regulation of transcription by RNA polymerase II"/>
    <property type="evidence" value="ECO:0007669"/>
    <property type="project" value="TreeGrafter"/>
</dbReference>
<evidence type="ECO:0000256" key="4">
    <source>
        <dbReference type="ARBA" id="ARBA00023159"/>
    </source>
</evidence>
<dbReference type="PANTHER" id="PTHR10328">
    <property type="entry name" value="PROTEIN MAX MYC-ASSOCIATED FACTOR X"/>
    <property type="match status" value="1"/>
</dbReference>
<protein>
    <recommendedName>
        <fullName evidence="8">BHLH domain-containing protein</fullName>
    </recommendedName>
</protein>
<dbReference type="CDD" id="cd11406">
    <property type="entry name" value="bHLHzip_Max"/>
    <property type="match status" value="1"/>
</dbReference>
<comment type="caution">
    <text evidence="9">The sequence shown here is derived from an EMBL/GenBank/DDBJ whole genome shotgun (WGS) entry which is preliminary data.</text>
</comment>
<dbReference type="Gene3D" id="4.10.280.10">
    <property type="entry name" value="Helix-loop-helix DNA-binding domain"/>
    <property type="match status" value="1"/>
</dbReference>
<dbReference type="PROSITE" id="PS50888">
    <property type="entry name" value="BHLH"/>
    <property type="match status" value="1"/>
</dbReference>
<feature type="region of interest" description="Disordered" evidence="7">
    <location>
        <begin position="312"/>
        <end position="359"/>
    </location>
</feature>
<dbReference type="Proteomes" id="UP000699462">
    <property type="component" value="Unassembled WGS sequence"/>
</dbReference>
<dbReference type="SMART" id="SM00353">
    <property type="entry name" value="HLH"/>
    <property type="match status" value="1"/>
</dbReference>
<feature type="compositionally biased region" description="Acidic residues" evidence="7">
    <location>
        <begin position="22"/>
        <end position="51"/>
    </location>
</feature>
<keyword evidence="5" id="KW-0804">Transcription</keyword>
<dbReference type="EMBL" id="JTDF01013915">
    <property type="protein sequence ID" value="KAF8563166.1"/>
    <property type="molecule type" value="Genomic_DNA"/>
</dbReference>
<evidence type="ECO:0000256" key="2">
    <source>
        <dbReference type="ARBA" id="ARBA00023015"/>
    </source>
</evidence>